<dbReference type="EMBL" id="NCKU01010865">
    <property type="protein sequence ID" value="RWS00641.1"/>
    <property type="molecule type" value="Genomic_DNA"/>
</dbReference>
<dbReference type="GO" id="GO:0008171">
    <property type="term" value="F:O-methyltransferase activity"/>
    <property type="evidence" value="ECO:0007669"/>
    <property type="project" value="InterPro"/>
</dbReference>
<evidence type="ECO:0000256" key="2">
    <source>
        <dbReference type="ARBA" id="ARBA00022679"/>
    </source>
</evidence>
<dbReference type="InterPro" id="IPR001077">
    <property type="entry name" value="COMT_C"/>
</dbReference>
<evidence type="ECO:0000313" key="5">
    <source>
        <dbReference type="EMBL" id="RWS00641.1"/>
    </source>
</evidence>
<gene>
    <name evidence="5" type="ORF">B4U79_18646</name>
</gene>
<dbReference type="OrthoDB" id="1606438at2759"/>
<dbReference type="AlphaFoldDB" id="A0A3S3NDP8"/>
<keyword evidence="6" id="KW-1185">Reference proteome</keyword>
<dbReference type="PROSITE" id="PS51683">
    <property type="entry name" value="SAM_OMT_II"/>
    <property type="match status" value="1"/>
</dbReference>
<keyword evidence="3" id="KW-0949">S-adenosyl-L-methionine</keyword>
<keyword evidence="2" id="KW-0808">Transferase</keyword>
<keyword evidence="1" id="KW-0489">Methyltransferase</keyword>
<comment type="caution">
    <text evidence="5">The sequence shown here is derived from an EMBL/GenBank/DDBJ whole genome shotgun (WGS) entry which is preliminary data.</text>
</comment>
<feature type="domain" description="O-methyltransferase C-terminal" evidence="4">
    <location>
        <begin position="9"/>
        <end position="62"/>
    </location>
</feature>
<organism evidence="5 6">
    <name type="scientific">Dinothrombium tinctorium</name>
    <dbReference type="NCBI Taxonomy" id="1965070"/>
    <lineage>
        <taxon>Eukaryota</taxon>
        <taxon>Metazoa</taxon>
        <taxon>Ecdysozoa</taxon>
        <taxon>Arthropoda</taxon>
        <taxon>Chelicerata</taxon>
        <taxon>Arachnida</taxon>
        <taxon>Acari</taxon>
        <taxon>Acariformes</taxon>
        <taxon>Trombidiformes</taxon>
        <taxon>Prostigmata</taxon>
        <taxon>Anystina</taxon>
        <taxon>Parasitengona</taxon>
        <taxon>Trombidioidea</taxon>
        <taxon>Trombidiidae</taxon>
        <taxon>Dinothrombium</taxon>
    </lineage>
</organism>
<dbReference type="SUPFAM" id="SSF53335">
    <property type="entry name" value="S-adenosyl-L-methionine-dependent methyltransferases"/>
    <property type="match status" value="1"/>
</dbReference>
<dbReference type="Pfam" id="PF00891">
    <property type="entry name" value="Methyltransf_2"/>
    <property type="match status" value="1"/>
</dbReference>
<reference evidence="5 6" key="1">
    <citation type="journal article" date="2018" name="Gigascience">
        <title>Genomes of trombidid mites reveal novel predicted allergens and laterally-transferred genes associated with secondary metabolism.</title>
        <authorList>
            <person name="Dong X."/>
            <person name="Chaisiri K."/>
            <person name="Xia D."/>
            <person name="Armstrong S.D."/>
            <person name="Fang Y."/>
            <person name="Donnelly M.J."/>
            <person name="Kadowaki T."/>
            <person name="McGarry J.W."/>
            <person name="Darby A.C."/>
            <person name="Makepeace B.L."/>
        </authorList>
    </citation>
    <scope>NUCLEOTIDE SEQUENCE [LARGE SCALE GENOMIC DNA]</scope>
    <source>
        <strain evidence="5">UoL-WK</strain>
    </source>
</reference>
<evidence type="ECO:0000313" key="6">
    <source>
        <dbReference type="Proteomes" id="UP000285301"/>
    </source>
</evidence>
<evidence type="ECO:0000256" key="1">
    <source>
        <dbReference type="ARBA" id="ARBA00022603"/>
    </source>
</evidence>
<dbReference type="Gene3D" id="3.40.50.150">
    <property type="entry name" value="Vaccinia Virus protein VP39"/>
    <property type="match status" value="1"/>
</dbReference>
<name>A0A3S3NDP8_9ACAR</name>
<protein>
    <recommendedName>
        <fullName evidence="4">O-methyltransferase C-terminal domain-containing protein</fullName>
    </recommendedName>
</protein>
<evidence type="ECO:0000256" key="3">
    <source>
        <dbReference type="ARBA" id="ARBA00022691"/>
    </source>
</evidence>
<dbReference type="GO" id="GO:0032259">
    <property type="term" value="P:methylation"/>
    <property type="evidence" value="ECO:0007669"/>
    <property type="project" value="UniProtKB-KW"/>
</dbReference>
<dbReference type="InterPro" id="IPR016461">
    <property type="entry name" value="COMT-like"/>
</dbReference>
<dbReference type="STRING" id="1965070.A0A3S3NDP8"/>
<accession>A0A3S3NDP8</accession>
<proteinExistence type="predicted"/>
<dbReference type="InterPro" id="IPR029063">
    <property type="entry name" value="SAM-dependent_MTases_sf"/>
</dbReference>
<evidence type="ECO:0000259" key="4">
    <source>
        <dbReference type="Pfam" id="PF00891"/>
    </source>
</evidence>
<dbReference type="Proteomes" id="UP000285301">
    <property type="component" value="Unassembled WGS sequence"/>
</dbReference>
<sequence length="79" mass="8806">MFRGNETSMYDFSKFKHIVDVGGNDGTFLIEILQNTPAHVHGTVFDLPNVVIKADENIAKHNLSDRCKTIDATGTMRIV</sequence>